<evidence type="ECO:0000313" key="2">
    <source>
        <dbReference type="EMBL" id="MFC5290590.1"/>
    </source>
</evidence>
<keyword evidence="3" id="KW-1185">Reference proteome</keyword>
<proteinExistence type="predicted"/>
<gene>
    <name evidence="2" type="ORF">ACFPM7_26345</name>
</gene>
<protein>
    <recommendedName>
        <fullName evidence="4">LPXTG-motif cell wall-anchored protein</fullName>
    </recommendedName>
</protein>
<comment type="caution">
    <text evidence="2">The sequence shown here is derived from an EMBL/GenBank/DDBJ whole genome shotgun (WGS) entry which is preliminary data.</text>
</comment>
<dbReference type="Proteomes" id="UP001596157">
    <property type="component" value="Unassembled WGS sequence"/>
</dbReference>
<name>A0ABW0EWG4_9PSEU</name>
<keyword evidence="1" id="KW-0472">Membrane</keyword>
<organism evidence="2 3">
    <name type="scientific">Actinokineospora guangxiensis</name>
    <dbReference type="NCBI Taxonomy" id="1490288"/>
    <lineage>
        <taxon>Bacteria</taxon>
        <taxon>Bacillati</taxon>
        <taxon>Actinomycetota</taxon>
        <taxon>Actinomycetes</taxon>
        <taxon>Pseudonocardiales</taxon>
        <taxon>Pseudonocardiaceae</taxon>
        <taxon>Actinokineospora</taxon>
    </lineage>
</organism>
<feature type="transmembrane region" description="Helical" evidence="1">
    <location>
        <begin position="12"/>
        <end position="29"/>
    </location>
</feature>
<dbReference type="EMBL" id="JBHSKF010000017">
    <property type="protein sequence ID" value="MFC5290590.1"/>
    <property type="molecule type" value="Genomic_DNA"/>
</dbReference>
<reference evidence="3" key="1">
    <citation type="journal article" date="2019" name="Int. J. Syst. Evol. Microbiol.">
        <title>The Global Catalogue of Microorganisms (GCM) 10K type strain sequencing project: providing services to taxonomists for standard genome sequencing and annotation.</title>
        <authorList>
            <consortium name="The Broad Institute Genomics Platform"/>
            <consortium name="The Broad Institute Genome Sequencing Center for Infectious Disease"/>
            <person name="Wu L."/>
            <person name="Ma J."/>
        </authorList>
    </citation>
    <scope>NUCLEOTIDE SEQUENCE [LARGE SCALE GENOMIC DNA]</scope>
    <source>
        <strain evidence="3">CCUG 59778</strain>
    </source>
</reference>
<sequence length="55" mass="5588">MTATVSEGGVLVGILAVVIGGGGLLLGLLRRRRVEVKAALVAKAARVAVDEPAHR</sequence>
<keyword evidence="1" id="KW-1133">Transmembrane helix</keyword>
<keyword evidence="1" id="KW-0812">Transmembrane</keyword>
<evidence type="ECO:0000313" key="3">
    <source>
        <dbReference type="Proteomes" id="UP001596157"/>
    </source>
</evidence>
<evidence type="ECO:0000256" key="1">
    <source>
        <dbReference type="SAM" id="Phobius"/>
    </source>
</evidence>
<accession>A0ABW0EWG4</accession>
<evidence type="ECO:0008006" key="4">
    <source>
        <dbReference type="Google" id="ProtNLM"/>
    </source>
</evidence>